<dbReference type="PANTHER" id="PTHR43788:SF8">
    <property type="entry name" value="DNA-BINDING PROTEIN SMUBP-2"/>
    <property type="match status" value="1"/>
</dbReference>
<evidence type="ECO:0000256" key="1">
    <source>
        <dbReference type="ARBA" id="ARBA00007913"/>
    </source>
</evidence>
<dbReference type="RefSeq" id="WP_213517345.1">
    <property type="nucleotide sequence ID" value="NZ_BOSE01000006.1"/>
</dbReference>
<keyword evidence="5" id="KW-0067">ATP-binding</keyword>
<dbReference type="SUPFAM" id="SSF52540">
    <property type="entry name" value="P-loop containing nucleoside triphosphate hydrolases"/>
    <property type="match status" value="1"/>
</dbReference>
<evidence type="ECO:0000259" key="8">
    <source>
        <dbReference type="Pfam" id="PF13086"/>
    </source>
</evidence>
<dbReference type="InterPro" id="IPR024402">
    <property type="entry name" value="DUF2726"/>
</dbReference>
<comment type="similarity">
    <text evidence="1">Belongs to the DNA2/NAM7 helicase family.</text>
</comment>
<dbReference type="EMBL" id="BOSE01000006">
    <property type="protein sequence ID" value="GIP17726.1"/>
    <property type="molecule type" value="Genomic_DNA"/>
</dbReference>
<dbReference type="GO" id="GO:0005524">
    <property type="term" value="F:ATP binding"/>
    <property type="evidence" value="ECO:0007669"/>
    <property type="project" value="UniProtKB-KW"/>
</dbReference>
<evidence type="ECO:0000259" key="7">
    <source>
        <dbReference type="Pfam" id="PF10881"/>
    </source>
</evidence>
<keyword evidence="3" id="KW-0378">Hydrolase</keyword>
<proteinExistence type="inferred from homology"/>
<protein>
    <submittedName>
        <fullName evidence="10">DNA helicase</fullName>
    </submittedName>
</protein>
<keyword evidence="11" id="KW-1185">Reference proteome</keyword>
<keyword evidence="4 10" id="KW-0347">Helicase</keyword>
<evidence type="ECO:0000313" key="11">
    <source>
        <dbReference type="Proteomes" id="UP000683139"/>
    </source>
</evidence>
<evidence type="ECO:0000256" key="2">
    <source>
        <dbReference type="ARBA" id="ARBA00022741"/>
    </source>
</evidence>
<evidence type="ECO:0000256" key="4">
    <source>
        <dbReference type="ARBA" id="ARBA00022806"/>
    </source>
</evidence>
<evidence type="ECO:0000256" key="3">
    <source>
        <dbReference type="ARBA" id="ARBA00022801"/>
    </source>
</evidence>
<feature type="domain" description="DUF2726" evidence="7">
    <location>
        <begin position="800"/>
        <end position="920"/>
    </location>
</feature>
<dbReference type="AlphaFoldDB" id="A0A919YUW9"/>
<feature type="coiled-coil region" evidence="6">
    <location>
        <begin position="293"/>
        <end position="320"/>
    </location>
</feature>
<dbReference type="Pfam" id="PF10881">
    <property type="entry name" value="DUF2726"/>
    <property type="match status" value="1"/>
</dbReference>
<evidence type="ECO:0000256" key="6">
    <source>
        <dbReference type="SAM" id="Coils"/>
    </source>
</evidence>
<evidence type="ECO:0000259" key="9">
    <source>
        <dbReference type="Pfam" id="PF13087"/>
    </source>
</evidence>
<reference evidence="10" key="1">
    <citation type="submission" date="2021-03" db="EMBL/GenBank/DDBJ databases">
        <title>Antimicrobial resistance genes in bacteria isolated from Japanese honey, and their potential for conferring macrolide and lincosamide resistance in the American foulbrood pathogen Paenibacillus larvae.</title>
        <authorList>
            <person name="Okamoto M."/>
            <person name="Kumagai M."/>
            <person name="Kanamori H."/>
            <person name="Takamatsu D."/>
        </authorList>
    </citation>
    <scope>NUCLEOTIDE SEQUENCE</scope>
    <source>
        <strain evidence="10">J40TS1</strain>
    </source>
</reference>
<dbReference type="GO" id="GO:0016787">
    <property type="term" value="F:hydrolase activity"/>
    <property type="evidence" value="ECO:0007669"/>
    <property type="project" value="UniProtKB-KW"/>
</dbReference>
<dbReference type="CDD" id="cd17934">
    <property type="entry name" value="DEXXQc_Upf1-like"/>
    <property type="match status" value="1"/>
</dbReference>
<dbReference type="Proteomes" id="UP000683139">
    <property type="component" value="Unassembled WGS sequence"/>
</dbReference>
<dbReference type="InterPro" id="IPR050534">
    <property type="entry name" value="Coronavir_polyprotein_1ab"/>
</dbReference>
<gene>
    <name evidence="10" type="ORF">J40TS1_33680</name>
</gene>
<dbReference type="CDD" id="cd18808">
    <property type="entry name" value="SF1_C_Upf1"/>
    <property type="match status" value="1"/>
</dbReference>
<evidence type="ECO:0000256" key="5">
    <source>
        <dbReference type="ARBA" id="ARBA00022840"/>
    </source>
</evidence>
<keyword evidence="2" id="KW-0547">Nucleotide-binding</keyword>
<dbReference type="Gene3D" id="3.40.50.300">
    <property type="entry name" value="P-loop containing nucleotide triphosphate hydrolases"/>
    <property type="match status" value="3"/>
</dbReference>
<dbReference type="InterPro" id="IPR047187">
    <property type="entry name" value="SF1_C_Upf1"/>
</dbReference>
<organism evidence="10 11">
    <name type="scientific">Paenibacillus montaniterrae</name>
    <dbReference type="NCBI Taxonomy" id="429341"/>
    <lineage>
        <taxon>Bacteria</taxon>
        <taxon>Bacillati</taxon>
        <taxon>Bacillota</taxon>
        <taxon>Bacilli</taxon>
        <taxon>Bacillales</taxon>
        <taxon>Paenibacillaceae</taxon>
        <taxon>Paenibacillus</taxon>
    </lineage>
</organism>
<dbReference type="InterPro" id="IPR027417">
    <property type="entry name" value="P-loop_NTPase"/>
</dbReference>
<dbReference type="PANTHER" id="PTHR43788">
    <property type="entry name" value="DNA2/NAM7 HELICASE FAMILY MEMBER"/>
    <property type="match status" value="1"/>
</dbReference>
<dbReference type="Pfam" id="PF13086">
    <property type="entry name" value="AAA_11"/>
    <property type="match status" value="1"/>
</dbReference>
<sequence>MDIEKYLIIIRGKDKTEQVASYEYIKSKVKIFYNNSSQDYNYNPADIVILEHPEVVKIMEGMAVFCDGYPFFNVTRILDFGPRIRVHFANGTVRSYESERIEIKSCGIQYTEAKSIMEYWRTISKHVKNEEGQGDKEAFLSREFSKLTFIHPDSVLNHYLNANPIHSSSDIDSSCIFPFRHNLSQKSALHQALQSTISIIEGPPGTGKTQTILNIIANLTVIQGKTVAVVSGNNAAVENVREKLEREGYDFFAASLGNQSNKKDFFRKLPTWNVADWQSEQPVFEIKEKLASLDSSIRRLMELDRERAVLKQKLAEFLLEQEHFEHFYVQKDVQQLHKLSFYRQTPERILEFMKDSFLAVELGTEDYLLYKFKLFFKYGFTRFKLLKDQGHEVILNYQRQFYNLKVEALNSQIDAIDRELNAHSYQHLMDEHQNYSTKLFRHKLYEKYHNRQQLTCDEKTYMDRKHFGSFIEHYPIVLSTTHSLRNSIPANYLFDYCIIDESSQVDLLTGALALSSCRRAIIVGDTKQLPQIVDSEIKELVQRELFDGVNEAYNYFQHNILSSLLSLYGDSIPKVMLREHYRCHPQIIEFCNKKYYNGELIVFTHANETDNPLLIYGTVEGNHMRDGRKGKFNQRELDIIEKEILKGMVAEASVGHTEVGVVTPYRHQADKASKKFDVMVESDTIHKYQGREKSTMIMSTVLDQTRSGKMGMKFVNDPCKINVAVSRAQNQFILVTDRRAFRKYGNEISDLMRYMEYSTLDPNVVESEIISIFDLLYRDYSNKLRDFREKVGQYQSSRHKSENIMHALLDTILKDSRYKDFRLANQVLLMNLFPNLNILEEEERRFVLYRASVDFVIYYKFDNSPVLAIEVDGFAFHENNPKQLERDKKKEKIFEKYGVALHRFPTTGSEEEAKLKALLDKHILLKMESI</sequence>
<dbReference type="InterPro" id="IPR041679">
    <property type="entry name" value="DNA2/NAM7-like_C"/>
</dbReference>
<feature type="domain" description="DNA2/NAM7 helicase helicase" evidence="8">
    <location>
        <begin position="182"/>
        <end position="535"/>
    </location>
</feature>
<evidence type="ECO:0000313" key="10">
    <source>
        <dbReference type="EMBL" id="GIP17726.1"/>
    </source>
</evidence>
<dbReference type="Gene3D" id="3.40.960.10">
    <property type="entry name" value="VSR Endonuclease"/>
    <property type="match status" value="1"/>
</dbReference>
<name>A0A919YUW9_9BACL</name>
<keyword evidence="6" id="KW-0175">Coiled coil</keyword>
<feature type="domain" description="DNA2/NAM7 helicase-like C-terminal" evidence="9">
    <location>
        <begin position="564"/>
        <end position="738"/>
    </location>
</feature>
<accession>A0A919YUW9</accession>
<comment type="caution">
    <text evidence="10">The sequence shown here is derived from an EMBL/GenBank/DDBJ whole genome shotgun (WGS) entry which is preliminary data.</text>
</comment>
<dbReference type="Pfam" id="PF13087">
    <property type="entry name" value="AAA_12"/>
    <property type="match status" value="1"/>
</dbReference>
<dbReference type="GO" id="GO:0043139">
    <property type="term" value="F:5'-3' DNA helicase activity"/>
    <property type="evidence" value="ECO:0007669"/>
    <property type="project" value="TreeGrafter"/>
</dbReference>
<dbReference type="InterPro" id="IPR041677">
    <property type="entry name" value="DNA2/NAM7_AAA_11"/>
</dbReference>